<dbReference type="InterPro" id="IPR027417">
    <property type="entry name" value="P-loop_NTPase"/>
</dbReference>
<accession>A0ABZ2BIW9</accession>
<sequence>MSVTNVRAAIERFLAYDKPQVLCIRGAWGTGKTYTWDEVLKKTAADKKIKAKKYAKASLFGLNSIKELKREIFQSAIDIDQIGKPFDIENVTSVVDNLKSWSKWALNKASFVHEDAMTAAIEVAALFAREQLILIDDLERKGEDLRSVDVLGYISQLRDDRSSKVVLLLNDEELEDQPEFTSYLEKVVDVYLRFEPTCEEIAGIAIQETDKVSVLVRQDAIALGITNVRIIRKIHALVKDLVPFIDEYAEIVTVNAAAVITLLGWSHFQPKTAPPLDYLKRVHTYSPKQDDVDFDMKWRDLLLKYRYTHTSEFDLVLLKGIENGYFDKAAIEKHAAELDRAEEKNKAEQEVRAIWDEMHYSFTKPAQGILDKFFECYMRNIEFMTLGDMAIFERLFRELGDDRSEQLVDRYIAANKTKPGAFDFERLERFGDVLTGPVKEKIAVAEAEQAPKLNPDEVLIALGTRGYEEELYDVAAKLPVSEFVRILKSYEGSKLSDIISGLRQYLNTGGLDPRIHTIMDKAGLALRQIAEESPINKRRAMRLGLIQRLDAKDAKAAGTATNQEQAGEQA</sequence>
<protein>
    <recommendedName>
        <fullName evidence="3">KAP NTPase domain-containing protein</fullName>
    </recommendedName>
</protein>
<geneLocation type="plasmid" evidence="1 2">
    <name>pSchITTGS70b</name>
</geneLocation>
<organism evidence="1 2">
    <name type="scientific">Sinorhizobium chiapasense</name>
    <dbReference type="NCBI Taxonomy" id="501572"/>
    <lineage>
        <taxon>Bacteria</taxon>
        <taxon>Pseudomonadati</taxon>
        <taxon>Pseudomonadota</taxon>
        <taxon>Alphaproteobacteria</taxon>
        <taxon>Hyphomicrobiales</taxon>
        <taxon>Rhizobiaceae</taxon>
        <taxon>Sinorhizobium/Ensifer group</taxon>
        <taxon>Sinorhizobium</taxon>
    </lineage>
</organism>
<evidence type="ECO:0000313" key="1">
    <source>
        <dbReference type="EMBL" id="WVT06326.1"/>
    </source>
</evidence>
<proteinExistence type="predicted"/>
<evidence type="ECO:0008006" key="3">
    <source>
        <dbReference type="Google" id="ProtNLM"/>
    </source>
</evidence>
<gene>
    <name evidence="1" type="ORF">RB548_21865</name>
</gene>
<dbReference type="EMBL" id="CP133150">
    <property type="protein sequence ID" value="WVT06326.1"/>
    <property type="molecule type" value="Genomic_DNA"/>
</dbReference>
<keyword evidence="2" id="KW-1185">Reference proteome</keyword>
<dbReference type="RefSeq" id="WP_331375390.1">
    <property type="nucleotide sequence ID" value="NZ_CP133150.1"/>
</dbReference>
<name>A0ABZ2BIW9_9HYPH</name>
<dbReference type="Proteomes" id="UP001432360">
    <property type="component" value="Plasmid pSchITTGS70b"/>
</dbReference>
<evidence type="ECO:0000313" key="2">
    <source>
        <dbReference type="Proteomes" id="UP001432360"/>
    </source>
</evidence>
<keyword evidence="1" id="KW-0614">Plasmid</keyword>
<dbReference type="Gene3D" id="3.40.50.300">
    <property type="entry name" value="P-loop containing nucleotide triphosphate hydrolases"/>
    <property type="match status" value="1"/>
</dbReference>
<reference evidence="1" key="1">
    <citation type="submission" date="2023-08" db="EMBL/GenBank/DDBJ databases">
        <title>Complete genome sequence of Sinorhizobium chiapanecum ITTG S70 isolated from Acaciella angustissima nodules in Chiapas-Mexico.</title>
        <authorList>
            <person name="Rincon-Rosales R."/>
            <person name="Rogel M.A."/>
            <person name="Rincon-Medina C.I."/>
            <person name="Guerrero G."/>
            <person name="Manzano-Gomez L.A."/>
            <person name="Lopez-Lopez A."/>
            <person name="Rincon Molina F.A."/>
            <person name="Martinez-Romero E."/>
        </authorList>
    </citation>
    <scope>NUCLEOTIDE SEQUENCE</scope>
    <source>
        <strain evidence="1">ITTG S70</strain>
        <plasmid evidence="1">pSchITTGS70b</plasmid>
    </source>
</reference>
<dbReference type="SUPFAM" id="SSF52540">
    <property type="entry name" value="P-loop containing nucleoside triphosphate hydrolases"/>
    <property type="match status" value="1"/>
</dbReference>